<reference evidence="2 3" key="1">
    <citation type="submission" date="2021-02" db="EMBL/GenBank/DDBJ databases">
        <authorList>
            <person name="Vanwijnsberghe S."/>
        </authorList>
    </citation>
    <scope>NUCLEOTIDE SEQUENCE [LARGE SCALE GENOMIC DNA]</scope>
    <source>
        <strain evidence="2 3">R-69776</strain>
    </source>
</reference>
<keyword evidence="1" id="KW-0472">Membrane</keyword>
<keyword evidence="1" id="KW-0812">Transmembrane</keyword>
<evidence type="ECO:0000313" key="2">
    <source>
        <dbReference type="EMBL" id="CAE6838167.1"/>
    </source>
</evidence>
<evidence type="ECO:0000313" key="3">
    <source>
        <dbReference type="Proteomes" id="UP000673821"/>
    </source>
</evidence>
<keyword evidence="3" id="KW-1185">Reference proteome</keyword>
<dbReference type="EMBL" id="CAJNBH010000028">
    <property type="protein sequence ID" value="CAE6838167.1"/>
    <property type="molecule type" value="Genomic_DNA"/>
</dbReference>
<feature type="transmembrane region" description="Helical" evidence="1">
    <location>
        <begin position="85"/>
        <end position="103"/>
    </location>
</feature>
<gene>
    <name evidence="2" type="ORF">R69776_06915</name>
</gene>
<dbReference type="Proteomes" id="UP000673821">
    <property type="component" value="Unassembled WGS sequence"/>
</dbReference>
<evidence type="ECO:0000256" key="1">
    <source>
        <dbReference type="SAM" id="Phobius"/>
    </source>
</evidence>
<comment type="caution">
    <text evidence="2">The sequence shown here is derived from an EMBL/GenBank/DDBJ whole genome shotgun (WGS) entry which is preliminary data.</text>
</comment>
<proteinExistence type="predicted"/>
<accession>A0ABM8SWI9</accession>
<feature type="transmembrane region" description="Helical" evidence="1">
    <location>
        <begin position="57"/>
        <end position="73"/>
    </location>
</feature>
<name>A0ABM8SWI9_9BURK</name>
<sequence>MFFANQTNHPMSYLALFFSGAFLCNCVPHLASGLRGEPFPTPFAKPRGVGDSSPLVNVLWGYFNLLAGLYLLTRQPVTIGVNANCLAVFAGALLLGVFMSVHFGKVWQGKHAR</sequence>
<organism evidence="2 3">
    <name type="scientific">Paraburkholderia nemoris</name>
    <dbReference type="NCBI Taxonomy" id="2793076"/>
    <lineage>
        <taxon>Bacteria</taxon>
        <taxon>Pseudomonadati</taxon>
        <taxon>Pseudomonadota</taxon>
        <taxon>Betaproteobacteria</taxon>
        <taxon>Burkholderiales</taxon>
        <taxon>Burkholderiaceae</taxon>
        <taxon>Paraburkholderia</taxon>
    </lineage>
</organism>
<keyword evidence="1" id="KW-1133">Transmembrane helix</keyword>
<protein>
    <submittedName>
        <fullName evidence="2">Uncharacterized protein</fullName>
    </submittedName>
</protein>